<keyword evidence="1" id="KW-0805">Transcription regulation</keyword>
<dbReference type="OrthoDB" id="5296437at2"/>
<dbReference type="SUPFAM" id="SSF46785">
    <property type="entry name" value="Winged helix' DNA-binding domain"/>
    <property type="match status" value="1"/>
</dbReference>
<evidence type="ECO:0000256" key="3">
    <source>
        <dbReference type="ARBA" id="ARBA00023163"/>
    </source>
</evidence>
<dbReference type="AlphaFoldDB" id="A0A261SBJ3"/>
<dbReference type="Proteomes" id="UP000216020">
    <property type="component" value="Unassembled WGS sequence"/>
</dbReference>
<dbReference type="GO" id="GO:0003700">
    <property type="term" value="F:DNA-binding transcription factor activity"/>
    <property type="evidence" value="ECO:0007669"/>
    <property type="project" value="InterPro"/>
</dbReference>
<dbReference type="PANTHER" id="PTHR43537">
    <property type="entry name" value="TRANSCRIPTIONAL REGULATOR, GNTR FAMILY"/>
    <property type="match status" value="1"/>
</dbReference>
<dbReference type="SMART" id="SM00895">
    <property type="entry name" value="FCD"/>
    <property type="match status" value="1"/>
</dbReference>
<dbReference type="CDD" id="cd07377">
    <property type="entry name" value="WHTH_GntR"/>
    <property type="match status" value="1"/>
</dbReference>
<comment type="caution">
    <text evidence="5">The sequence shown here is derived from an EMBL/GenBank/DDBJ whole genome shotgun (WGS) entry which is preliminary data.</text>
</comment>
<dbReference type="Pfam" id="PF00392">
    <property type="entry name" value="GntR"/>
    <property type="match status" value="1"/>
</dbReference>
<keyword evidence="3" id="KW-0804">Transcription</keyword>
<evidence type="ECO:0000256" key="2">
    <source>
        <dbReference type="ARBA" id="ARBA00023125"/>
    </source>
</evidence>
<feature type="domain" description="HTH gntR-type" evidence="4">
    <location>
        <begin position="40"/>
        <end position="109"/>
    </location>
</feature>
<dbReference type="InterPro" id="IPR036390">
    <property type="entry name" value="WH_DNA-bd_sf"/>
</dbReference>
<gene>
    <name evidence="5" type="ORF">CAL29_12595</name>
</gene>
<evidence type="ECO:0000259" key="4">
    <source>
        <dbReference type="PROSITE" id="PS50949"/>
    </source>
</evidence>
<protein>
    <recommendedName>
        <fullName evidence="4">HTH gntR-type domain-containing protein</fullName>
    </recommendedName>
</protein>
<dbReference type="InterPro" id="IPR011711">
    <property type="entry name" value="GntR_C"/>
</dbReference>
<dbReference type="PRINTS" id="PR00035">
    <property type="entry name" value="HTHGNTR"/>
</dbReference>
<dbReference type="Pfam" id="PF07729">
    <property type="entry name" value="FCD"/>
    <property type="match status" value="1"/>
</dbReference>
<sequence length="269" mass="29355">MSAPPSTGPDEESTTTMIDAAKKSPAFAALRGEPPIARAATLPAEVAERLRGAIARRDIVDPDNKLPTEAELAQAYGVSRPVIREAMSLLKADGLVIAHQGRGQFVNPAGSNVFRLEPNVESGEDLRELFEFLLSVEVPATRLAAERRDARALQAIRQAYARLYDVTREAGDGADEDGEFHRAIVHASGNRYFMAFSDFLDARVRRMIRLARKNTRTRSAQWVWQVQQEHEAILRAIEAGDADAASEAAAAHLNNAAARLALYRQDGGA</sequence>
<dbReference type="PROSITE" id="PS50949">
    <property type="entry name" value="HTH_GNTR"/>
    <property type="match status" value="1"/>
</dbReference>
<reference evidence="6" key="1">
    <citation type="submission" date="2017-05" db="EMBL/GenBank/DDBJ databases">
        <title>Complete and WGS of Bordetella genogroups.</title>
        <authorList>
            <person name="Spilker T."/>
            <person name="Lipuma J."/>
        </authorList>
    </citation>
    <scope>NUCLEOTIDE SEQUENCE [LARGE SCALE GENOMIC DNA]</scope>
    <source>
        <strain evidence="6">AU16122</strain>
    </source>
</reference>
<evidence type="ECO:0000256" key="1">
    <source>
        <dbReference type="ARBA" id="ARBA00023015"/>
    </source>
</evidence>
<dbReference type="SMART" id="SM00345">
    <property type="entry name" value="HTH_GNTR"/>
    <property type="match status" value="1"/>
</dbReference>
<dbReference type="Gene3D" id="1.10.10.10">
    <property type="entry name" value="Winged helix-like DNA-binding domain superfamily/Winged helix DNA-binding domain"/>
    <property type="match status" value="1"/>
</dbReference>
<dbReference type="InterPro" id="IPR036388">
    <property type="entry name" value="WH-like_DNA-bd_sf"/>
</dbReference>
<evidence type="ECO:0000313" key="6">
    <source>
        <dbReference type="Proteomes" id="UP000216020"/>
    </source>
</evidence>
<organism evidence="5 6">
    <name type="scientific">Bordetella genomosp. 10</name>
    <dbReference type="NCBI Taxonomy" id="1416804"/>
    <lineage>
        <taxon>Bacteria</taxon>
        <taxon>Pseudomonadati</taxon>
        <taxon>Pseudomonadota</taxon>
        <taxon>Betaproteobacteria</taxon>
        <taxon>Burkholderiales</taxon>
        <taxon>Alcaligenaceae</taxon>
        <taxon>Bordetella</taxon>
    </lineage>
</organism>
<dbReference type="PANTHER" id="PTHR43537:SF44">
    <property type="entry name" value="GNTR FAMILY REGULATORY PROTEIN"/>
    <property type="match status" value="1"/>
</dbReference>
<accession>A0A261SBJ3</accession>
<dbReference type="SUPFAM" id="SSF48008">
    <property type="entry name" value="GntR ligand-binding domain-like"/>
    <property type="match status" value="1"/>
</dbReference>
<dbReference type="EMBL" id="NEVM01000002">
    <property type="protein sequence ID" value="OZI34357.1"/>
    <property type="molecule type" value="Genomic_DNA"/>
</dbReference>
<keyword evidence="6" id="KW-1185">Reference proteome</keyword>
<name>A0A261SBJ3_9BORD</name>
<proteinExistence type="predicted"/>
<dbReference type="Gene3D" id="1.20.120.530">
    <property type="entry name" value="GntR ligand-binding domain-like"/>
    <property type="match status" value="1"/>
</dbReference>
<evidence type="ECO:0000313" key="5">
    <source>
        <dbReference type="EMBL" id="OZI34357.1"/>
    </source>
</evidence>
<dbReference type="GO" id="GO:0003677">
    <property type="term" value="F:DNA binding"/>
    <property type="evidence" value="ECO:0007669"/>
    <property type="project" value="UniProtKB-KW"/>
</dbReference>
<keyword evidence="2" id="KW-0238">DNA-binding</keyword>
<dbReference type="InterPro" id="IPR008920">
    <property type="entry name" value="TF_FadR/GntR_C"/>
</dbReference>
<dbReference type="InterPro" id="IPR000524">
    <property type="entry name" value="Tscrpt_reg_HTH_GntR"/>
</dbReference>